<keyword evidence="6" id="KW-0238">DNA-binding</keyword>
<keyword evidence="13" id="KW-1185">Reference proteome</keyword>
<dbReference type="PANTHER" id="PTHR47962">
    <property type="entry name" value="ATP-DEPENDENT HELICASE LHR-RELATED-RELATED"/>
    <property type="match status" value="1"/>
</dbReference>
<feature type="compositionally biased region" description="Gly residues" evidence="9">
    <location>
        <begin position="313"/>
        <end position="323"/>
    </location>
</feature>
<name>A0A1H0XWF1_9ACTN</name>
<dbReference type="Pfam" id="PF19306">
    <property type="entry name" value="WHD_Lhr"/>
    <property type="match status" value="1"/>
</dbReference>
<dbReference type="GO" id="GO:0016887">
    <property type="term" value="F:ATP hydrolysis activity"/>
    <property type="evidence" value="ECO:0007669"/>
    <property type="project" value="TreeGrafter"/>
</dbReference>
<dbReference type="Pfam" id="PF00271">
    <property type="entry name" value="Helicase_C"/>
    <property type="match status" value="1"/>
</dbReference>
<evidence type="ECO:0000256" key="7">
    <source>
        <dbReference type="ARBA" id="ARBA00023204"/>
    </source>
</evidence>
<keyword evidence="7" id="KW-0234">DNA repair</keyword>
<dbReference type="Proteomes" id="UP000199301">
    <property type="component" value="Unassembled WGS sequence"/>
</dbReference>
<keyword evidence="1" id="KW-0547">Nucleotide-binding</keyword>
<dbReference type="InterPro" id="IPR055367">
    <property type="entry name" value="WH4_Lhr"/>
</dbReference>
<dbReference type="InterPro" id="IPR055369">
    <property type="entry name" value="WH2_Lhr"/>
</dbReference>
<organism evidence="12 13">
    <name type="scientific">Actinopolyspora saharensis</name>
    <dbReference type="NCBI Taxonomy" id="995062"/>
    <lineage>
        <taxon>Bacteria</taxon>
        <taxon>Bacillati</taxon>
        <taxon>Actinomycetota</taxon>
        <taxon>Actinomycetes</taxon>
        <taxon>Actinopolysporales</taxon>
        <taxon>Actinopolysporaceae</taxon>
        <taxon>Actinopolyspora</taxon>
    </lineage>
</organism>
<dbReference type="Pfam" id="PF08494">
    <property type="entry name" value="DEAD_assoc"/>
    <property type="match status" value="1"/>
</dbReference>
<dbReference type="InterPro" id="IPR011545">
    <property type="entry name" value="DEAD/DEAH_box_helicase_dom"/>
</dbReference>
<dbReference type="OrthoDB" id="9815222at2"/>
<feature type="region of interest" description="Disordered" evidence="9">
    <location>
        <begin position="1291"/>
        <end position="1314"/>
    </location>
</feature>
<keyword evidence="5" id="KW-0067">ATP-binding</keyword>
<dbReference type="SMART" id="SM00382">
    <property type="entry name" value="AAA"/>
    <property type="match status" value="1"/>
</dbReference>
<dbReference type="Pfam" id="PF23236">
    <property type="entry name" value="WHD_2nd_Lhr"/>
    <property type="match status" value="1"/>
</dbReference>
<sequence length="1548" mass="164090">MTDDPLAPFSPATRDWFGATFGSPTEGQRAAWEAISAGEHTLVVAPTGSGKTLAAFLSALDGLITAERPAEPRERCRVLYVSPMKALAVDVRRNLRSPLEGIGEAARRSGLRPPDIEVGVRTGDTPSAERRAFTRRPPDILVTTPESLFLLLTSAARESLRGVETVIVDEVHAVAGDKRGAHLAVSLDRLDELLGRPAQRIGLSATVRPVEEASGFLAGGRPTRVVRPPDPKRVDVSVEVPLEDMTAPAATGQDGAEPDGGGIPGIWPAVRERVLELVREHSSTIVFTNSRRLAERLTAGLNELAAERLAGSSGDGGPAGSGAGELSPGQRFPAEAVGASGVTAGSEVTVARAHHGSMSKQQRRLAEEELKSGALPCVVATSSLELGIDMGAVDLVVQVEAPPSVASGMQRVGRGGHHVGAPSTGVVLPKFRGDLVGCAVVAERVRAGLIESLSVPREPLDVLAQQVVAAVAMDRREVGELAALVRRSAPFAELSDSALRSVLDMLAGRYPSEEFGELRARIVWDRTTDELRARPGAQRLAVTSGGTIPDRGLFTVVAPDGGAAGGAGGTRVGELDEEMVHESRVGDTFLLGTSAWRVADITHDRVVVEPAPGKPARMPFWKGDSPGRPLELGRAVGAFLREVSAADEGDAAERARRAGLDEYARRNLLAYVAEQRAATGHVPDDRTIVVERFRDELGDWRVVVHSPFGAGVNAPWALLVEARLGEFSGVDAQVVSSDDGMVLRLTDAAGGFGESGEGVVPGIGDLVVDPGEVRRLVTESLSGSALFASRFRECAARALLLPRRDPRRRSPLWQQRRRAARLLEVASGYADFPIVLETMRECMRDVYDVAGLVELMSRIEQRRVRVVEVATSTPSPFARTLLFGYAGMFLYEGDAPLAERRSAALTLDSTLLAELLGSEALRELLVPEAVEEVESRLQRLAPERRAGGVEDAADLLRFLGDLTEREAAERGVDPAWLRELERQRRAFRACVAGGTRWVAVEDAGKVRDALGVALPEWVPGDLARPVADPLAELVLRYARCRGPFDVSGFAERFGLGTAVAAEVLDRLAASGHLVRGELRPLESGGGRGVEYCDPEVLRGLRRASLARLRSEISPVGPAALGRFLPAWQGVGSVERGSVADVFAAVEQLAGVPLPSGALESLILPARVPDYEAAMLDELTSNGEVVWVGSGSSGASEGWVALAPAESAELVLPERAAEHVETSVHEAVRAALRGGALFFRQLADRVGESFVERGERAPADTAVSSAVWELVWAGEVTNDTLAPLRTLVSGDARPARRGGARGRRSGLRAGRGRAPAVAVPPGMSGRWSLAPLPAEDLTRRATARTEVFLDRHGVLTRGSLEAERIVGGPSRVYAVLRGMEEAGSCRRGYLVEGLGAAQFAVPGAVDRLREFERAAAEAGHDSGDGSSPVGVVLAAADPAQPYGAALRWPDPVGGTRHRPGRRAGAVVVLVSGEPVFYVERGGRSLLSFTADEEVLRVAAERLADSVRTGGTGQLSFRTADGAGAVGSRLAGILTEFGFRPTPQGLRLRG</sequence>
<dbReference type="SMART" id="SM00487">
    <property type="entry name" value="DEXDc"/>
    <property type="match status" value="1"/>
</dbReference>
<dbReference type="CDD" id="cd17922">
    <property type="entry name" value="DEXHc_LHR-like"/>
    <property type="match status" value="1"/>
</dbReference>
<evidence type="ECO:0000259" key="10">
    <source>
        <dbReference type="PROSITE" id="PS51192"/>
    </source>
</evidence>
<dbReference type="Pfam" id="PF23235">
    <property type="entry name" value="WHD_3rd_Lhr"/>
    <property type="match status" value="1"/>
</dbReference>
<evidence type="ECO:0000313" key="12">
    <source>
        <dbReference type="EMBL" id="SDQ07175.1"/>
    </source>
</evidence>
<dbReference type="Pfam" id="PF00270">
    <property type="entry name" value="DEAD"/>
    <property type="match status" value="1"/>
</dbReference>
<dbReference type="InterPro" id="IPR013701">
    <property type="entry name" value="Lhr-like_DEAD/DEAH_assoc"/>
</dbReference>
<feature type="domain" description="Helicase ATP-binding" evidence="10">
    <location>
        <begin position="32"/>
        <end position="225"/>
    </location>
</feature>
<protein>
    <submittedName>
        <fullName evidence="12">ATP dependent helicase, Lhr family</fullName>
    </submittedName>
</protein>
<dbReference type="PANTHER" id="PTHR47962:SF5">
    <property type="entry name" value="ATP-DEPENDENT HELICASE LHR-RELATED"/>
    <property type="match status" value="1"/>
</dbReference>
<dbReference type="Gene3D" id="3.40.50.300">
    <property type="entry name" value="P-loop containing nucleotide triphosphate hydrolases"/>
    <property type="match status" value="2"/>
</dbReference>
<dbReference type="PROSITE" id="PS51194">
    <property type="entry name" value="HELICASE_CTER"/>
    <property type="match status" value="1"/>
</dbReference>
<dbReference type="GO" id="GO:0005524">
    <property type="term" value="F:ATP binding"/>
    <property type="evidence" value="ECO:0007669"/>
    <property type="project" value="UniProtKB-KW"/>
</dbReference>
<evidence type="ECO:0000256" key="6">
    <source>
        <dbReference type="ARBA" id="ARBA00023125"/>
    </source>
</evidence>
<reference evidence="13" key="1">
    <citation type="submission" date="2016-10" db="EMBL/GenBank/DDBJ databases">
        <authorList>
            <person name="Varghese N."/>
            <person name="Submissions S."/>
        </authorList>
    </citation>
    <scope>NUCLEOTIDE SEQUENCE [LARGE SCALE GENOMIC DNA]</scope>
    <source>
        <strain evidence="13">DSM 45459</strain>
    </source>
</reference>
<dbReference type="InterPro" id="IPR001650">
    <property type="entry name" value="Helicase_C-like"/>
</dbReference>
<feature type="domain" description="Helicase C-terminal" evidence="11">
    <location>
        <begin position="269"/>
        <end position="461"/>
    </location>
</feature>
<keyword evidence="2" id="KW-0227">DNA damage</keyword>
<evidence type="ECO:0000256" key="4">
    <source>
        <dbReference type="ARBA" id="ARBA00022806"/>
    </source>
</evidence>
<evidence type="ECO:0000256" key="3">
    <source>
        <dbReference type="ARBA" id="ARBA00022801"/>
    </source>
</evidence>
<keyword evidence="3" id="KW-0378">Hydrolase</keyword>
<dbReference type="InterPro" id="IPR045628">
    <property type="entry name" value="Lhr_WH_dom"/>
</dbReference>
<proteinExistence type="predicted"/>
<evidence type="ECO:0000259" key="11">
    <source>
        <dbReference type="PROSITE" id="PS51194"/>
    </source>
</evidence>
<dbReference type="InterPro" id="IPR003593">
    <property type="entry name" value="AAA+_ATPase"/>
</dbReference>
<dbReference type="PROSITE" id="PS51192">
    <property type="entry name" value="HELICASE_ATP_BIND_1"/>
    <property type="match status" value="1"/>
</dbReference>
<accession>A0A1H0XWF1</accession>
<evidence type="ECO:0000256" key="9">
    <source>
        <dbReference type="SAM" id="MobiDB-lite"/>
    </source>
</evidence>
<dbReference type="SUPFAM" id="SSF52540">
    <property type="entry name" value="P-loop containing nucleoside triphosphate hydrolases"/>
    <property type="match status" value="1"/>
</dbReference>
<keyword evidence="4 12" id="KW-0347">Helicase</keyword>
<evidence type="ECO:0000256" key="8">
    <source>
        <dbReference type="ARBA" id="ARBA00023235"/>
    </source>
</evidence>
<dbReference type="Pfam" id="PF23234">
    <property type="entry name" value="WHD_4th_Lhr"/>
    <property type="match status" value="1"/>
</dbReference>
<feature type="region of interest" description="Disordered" evidence="9">
    <location>
        <begin position="309"/>
        <end position="332"/>
    </location>
</feature>
<evidence type="ECO:0000256" key="1">
    <source>
        <dbReference type="ARBA" id="ARBA00022741"/>
    </source>
</evidence>
<evidence type="ECO:0000256" key="5">
    <source>
        <dbReference type="ARBA" id="ARBA00022840"/>
    </source>
</evidence>
<gene>
    <name evidence="12" type="ORF">SAMN04489718_0060</name>
</gene>
<dbReference type="EMBL" id="FNKO01000001">
    <property type="protein sequence ID" value="SDQ07175.1"/>
    <property type="molecule type" value="Genomic_DNA"/>
</dbReference>
<dbReference type="GO" id="GO:0006281">
    <property type="term" value="P:DNA repair"/>
    <property type="evidence" value="ECO:0007669"/>
    <property type="project" value="UniProtKB-KW"/>
</dbReference>
<keyword evidence="8" id="KW-0413">Isomerase</keyword>
<evidence type="ECO:0000256" key="2">
    <source>
        <dbReference type="ARBA" id="ARBA00022763"/>
    </source>
</evidence>
<dbReference type="NCBIfam" id="NF007284">
    <property type="entry name" value="PRK09751.1"/>
    <property type="match status" value="1"/>
</dbReference>
<dbReference type="SMART" id="SM00490">
    <property type="entry name" value="HELICc"/>
    <property type="match status" value="1"/>
</dbReference>
<dbReference type="InterPro" id="IPR055368">
    <property type="entry name" value="WH3_Lhr"/>
</dbReference>
<dbReference type="InterPro" id="IPR027417">
    <property type="entry name" value="P-loop_NTPase"/>
</dbReference>
<feature type="compositionally biased region" description="Basic residues" evidence="9">
    <location>
        <begin position="1294"/>
        <end position="1305"/>
    </location>
</feature>
<dbReference type="RefSeq" id="WP_092520157.1">
    <property type="nucleotide sequence ID" value="NZ_FNKO01000001.1"/>
</dbReference>
<dbReference type="GO" id="GO:0003677">
    <property type="term" value="F:DNA binding"/>
    <property type="evidence" value="ECO:0007669"/>
    <property type="project" value="UniProtKB-KW"/>
</dbReference>
<dbReference type="InterPro" id="IPR014001">
    <property type="entry name" value="Helicase_ATP-bd"/>
</dbReference>
<dbReference type="STRING" id="995062.SAMN04489718_0060"/>
<evidence type="ECO:0000313" key="13">
    <source>
        <dbReference type="Proteomes" id="UP000199301"/>
    </source>
</evidence>
<dbReference type="GO" id="GO:0004386">
    <property type="term" value="F:helicase activity"/>
    <property type="evidence" value="ECO:0007669"/>
    <property type="project" value="UniProtKB-KW"/>
</dbReference>
<dbReference type="InterPro" id="IPR052511">
    <property type="entry name" value="ATP-dep_Helicase"/>
</dbReference>